<dbReference type="PROSITE" id="PS00455">
    <property type="entry name" value="AMP_BINDING"/>
    <property type="match status" value="1"/>
</dbReference>
<dbReference type="Gene3D" id="3.30.300.30">
    <property type="match status" value="1"/>
</dbReference>
<dbReference type="Proteomes" id="UP000730482">
    <property type="component" value="Unassembled WGS sequence"/>
</dbReference>
<dbReference type="PANTHER" id="PTHR45527">
    <property type="entry name" value="NONRIBOSOMAL PEPTIDE SYNTHETASE"/>
    <property type="match status" value="1"/>
</dbReference>
<dbReference type="Pfam" id="PF13193">
    <property type="entry name" value="AMP-binding_C"/>
    <property type="match status" value="1"/>
</dbReference>
<dbReference type="InterPro" id="IPR029058">
    <property type="entry name" value="AB_hydrolase_fold"/>
</dbReference>
<dbReference type="NCBIfam" id="TIGR01733">
    <property type="entry name" value="AA-adenyl-dom"/>
    <property type="match status" value="1"/>
</dbReference>
<dbReference type="InterPro" id="IPR025110">
    <property type="entry name" value="AMP-bd_C"/>
</dbReference>
<protein>
    <submittedName>
        <fullName evidence="2">Non-ribosomal peptide synthetase</fullName>
    </submittedName>
</protein>
<dbReference type="Pfam" id="PF00501">
    <property type="entry name" value="AMP-binding"/>
    <property type="match status" value="1"/>
</dbReference>
<keyword evidence="3" id="KW-1185">Reference proteome</keyword>
<gene>
    <name evidence="2" type="ORF">KGQ19_09845</name>
</gene>
<proteinExistence type="predicted"/>
<comment type="caution">
    <text evidence="2">The sequence shown here is derived from an EMBL/GenBank/DDBJ whole genome shotgun (WGS) entry which is preliminary data.</text>
</comment>
<dbReference type="InterPro" id="IPR042099">
    <property type="entry name" value="ANL_N_sf"/>
</dbReference>
<accession>A0ABS5KM93</accession>
<dbReference type="PROSITE" id="PS50075">
    <property type="entry name" value="CARRIER"/>
    <property type="match status" value="1"/>
</dbReference>
<reference evidence="2 3" key="1">
    <citation type="submission" date="2020-02" db="EMBL/GenBank/DDBJ databases">
        <title>Acidophilic actinobacteria isolated from forest soil.</title>
        <authorList>
            <person name="Golinska P."/>
        </authorList>
    </citation>
    <scope>NUCLEOTIDE SEQUENCE [LARGE SCALE GENOMIC DNA]</scope>
    <source>
        <strain evidence="2 3">NL8</strain>
    </source>
</reference>
<dbReference type="InterPro" id="IPR000873">
    <property type="entry name" value="AMP-dep_synth/lig_dom"/>
</dbReference>
<evidence type="ECO:0000313" key="3">
    <source>
        <dbReference type="Proteomes" id="UP000730482"/>
    </source>
</evidence>
<dbReference type="InterPro" id="IPR009081">
    <property type="entry name" value="PP-bd_ACP"/>
</dbReference>
<feature type="domain" description="Carrier" evidence="1">
    <location>
        <begin position="530"/>
        <end position="605"/>
    </location>
</feature>
<dbReference type="Gene3D" id="3.40.50.1820">
    <property type="entry name" value="alpha/beta hydrolase"/>
    <property type="match status" value="1"/>
</dbReference>
<name>A0ABS5KM93_9ACTN</name>
<evidence type="ECO:0000313" key="2">
    <source>
        <dbReference type="EMBL" id="MBS2547174.1"/>
    </source>
</evidence>
<dbReference type="InterPro" id="IPR045851">
    <property type="entry name" value="AMP-bd_C_sf"/>
</dbReference>
<evidence type="ECO:0000259" key="1">
    <source>
        <dbReference type="PROSITE" id="PS50075"/>
    </source>
</evidence>
<dbReference type="SUPFAM" id="SSF47336">
    <property type="entry name" value="ACP-like"/>
    <property type="match status" value="1"/>
</dbReference>
<organism evidence="2 3">
    <name type="scientific">Catenulispora pinistramenti</name>
    <dbReference type="NCBI Taxonomy" id="2705254"/>
    <lineage>
        <taxon>Bacteria</taxon>
        <taxon>Bacillati</taxon>
        <taxon>Actinomycetota</taxon>
        <taxon>Actinomycetes</taxon>
        <taxon>Catenulisporales</taxon>
        <taxon>Catenulisporaceae</taxon>
        <taxon>Catenulispora</taxon>
    </lineage>
</organism>
<dbReference type="RefSeq" id="WP_212008775.1">
    <property type="nucleotide sequence ID" value="NZ_JAAFYZ010000023.1"/>
</dbReference>
<dbReference type="InterPro" id="IPR020845">
    <property type="entry name" value="AMP-binding_CS"/>
</dbReference>
<dbReference type="Pfam" id="PF00550">
    <property type="entry name" value="PP-binding"/>
    <property type="match status" value="1"/>
</dbReference>
<dbReference type="InterPro" id="IPR036736">
    <property type="entry name" value="ACP-like_sf"/>
</dbReference>
<dbReference type="InterPro" id="IPR010071">
    <property type="entry name" value="AA_adenyl_dom"/>
</dbReference>
<dbReference type="Gene3D" id="3.40.50.12780">
    <property type="entry name" value="N-terminal domain of ligase-like"/>
    <property type="match status" value="1"/>
</dbReference>
<dbReference type="PANTHER" id="PTHR45527:SF1">
    <property type="entry name" value="FATTY ACID SYNTHASE"/>
    <property type="match status" value="1"/>
</dbReference>
<dbReference type="EMBL" id="JAAFYZ010000023">
    <property type="protein sequence ID" value="MBS2547174.1"/>
    <property type="molecule type" value="Genomic_DNA"/>
</dbReference>
<sequence>MSEISGDGDPRCVHELFEDTAARFPDLVALRDGATTHTYAALNEQANRLARLLAARGVGIGDRVGLRLPRSTGFVAAALAVLKTGAAYVPFEAGLGADRVRTMAAENRLALLVAADAADPGVPGCSTLALAGLDDELARESPENLGLPVEPDDVMYVPYTSGSTGRPKGTEVPHRAVAGFFAGEDYAFWGPGAVTVHHSALSWDGHVLDLYPALLSGGEVVVHTGDSGDPLAVARLAADCGATVIWLTAAAFNTVVDVDVTLLSGLRYLMTGGETLSRRHVAEALNALPGTRIVNGYGPSECTVFSSVHEIEPEDCANQAGIPIGRAVGDRVLCIVDPESRAVPDGALGELCVGGPAVARGYLSRPALTAERFVPDPFGGPGARMYRTGDRVRRGPGGRLEFGGRGDDQVKIRGFRVEPGEVAERLRRLPEVRDAVVTPRRDEDGACAELIAHVVLADPAPADAADAEPADPDAIRTRLRAELAAELAPALVPGAFVLLDRMPLTANGKVDKRALPAAGPGDRGEAGYAVPRGATEEFLAGIWSELLDCPEVGREHDFFLLGGQSLLAVRMAGRIKQKYGIDVALRAVYGAPRLWQLAAEIDRHRDAAAPRYYEAIAIAPRRVRRQSTPR</sequence>
<dbReference type="SUPFAM" id="SSF56801">
    <property type="entry name" value="Acetyl-CoA synthetase-like"/>
    <property type="match status" value="1"/>
</dbReference>